<gene>
    <name evidence="3" type="ORF">Enr8_26990</name>
</gene>
<dbReference type="Pfam" id="PF07596">
    <property type="entry name" value="SBP_bac_10"/>
    <property type="match status" value="1"/>
</dbReference>
<organism evidence="3 4">
    <name type="scientific">Blastopirellula retiformator</name>
    <dbReference type="NCBI Taxonomy" id="2527970"/>
    <lineage>
        <taxon>Bacteria</taxon>
        <taxon>Pseudomonadati</taxon>
        <taxon>Planctomycetota</taxon>
        <taxon>Planctomycetia</taxon>
        <taxon>Pirellulales</taxon>
        <taxon>Pirellulaceae</taxon>
        <taxon>Blastopirellula</taxon>
    </lineage>
</organism>
<evidence type="ECO:0000313" key="4">
    <source>
        <dbReference type="Proteomes" id="UP000318878"/>
    </source>
</evidence>
<dbReference type="NCBIfam" id="TIGR04294">
    <property type="entry name" value="pre_pil_HX9DG"/>
    <property type="match status" value="1"/>
</dbReference>
<dbReference type="NCBIfam" id="TIGR02532">
    <property type="entry name" value="IV_pilin_GFxxxE"/>
    <property type="match status" value="1"/>
</dbReference>
<dbReference type="Pfam" id="PF07963">
    <property type="entry name" value="N_methyl"/>
    <property type="match status" value="1"/>
</dbReference>
<keyword evidence="4" id="KW-1185">Reference proteome</keyword>
<dbReference type="AlphaFoldDB" id="A0A5C5V582"/>
<dbReference type="InterPro" id="IPR027558">
    <property type="entry name" value="Pre_pil_HX9DG_C"/>
</dbReference>
<dbReference type="PANTHER" id="PTHR30093">
    <property type="entry name" value="GENERAL SECRETION PATHWAY PROTEIN G"/>
    <property type="match status" value="1"/>
</dbReference>
<keyword evidence="1" id="KW-0472">Membrane</keyword>
<accession>A0A5C5V582</accession>
<comment type="caution">
    <text evidence="3">The sequence shown here is derived from an EMBL/GenBank/DDBJ whole genome shotgun (WGS) entry which is preliminary data.</text>
</comment>
<dbReference type="PROSITE" id="PS00409">
    <property type="entry name" value="PROKAR_NTER_METHYL"/>
    <property type="match status" value="1"/>
</dbReference>
<dbReference type="InterPro" id="IPR011453">
    <property type="entry name" value="DUF1559"/>
</dbReference>
<keyword evidence="1" id="KW-1133">Transmembrane helix</keyword>
<reference evidence="3 4" key="1">
    <citation type="submission" date="2019-02" db="EMBL/GenBank/DDBJ databases">
        <title>Deep-cultivation of Planctomycetes and their phenomic and genomic characterization uncovers novel biology.</title>
        <authorList>
            <person name="Wiegand S."/>
            <person name="Jogler M."/>
            <person name="Boedeker C."/>
            <person name="Pinto D."/>
            <person name="Vollmers J."/>
            <person name="Rivas-Marin E."/>
            <person name="Kohn T."/>
            <person name="Peeters S.H."/>
            <person name="Heuer A."/>
            <person name="Rast P."/>
            <person name="Oberbeckmann S."/>
            <person name="Bunk B."/>
            <person name="Jeske O."/>
            <person name="Meyerdierks A."/>
            <person name="Storesund J.E."/>
            <person name="Kallscheuer N."/>
            <person name="Luecker S."/>
            <person name="Lage O.M."/>
            <person name="Pohl T."/>
            <person name="Merkel B.J."/>
            <person name="Hornburger P."/>
            <person name="Mueller R.-W."/>
            <person name="Bruemmer F."/>
            <person name="Labrenz M."/>
            <person name="Spormann A.M."/>
            <person name="Op Den Camp H."/>
            <person name="Overmann J."/>
            <person name="Amann R."/>
            <person name="Jetten M.S.M."/>
            <person name="Mascher T."/>
            <person name="Medema M.H."/>
            <person name="Devos D.P."/>
            <person name="Kaster A.-K."/>
            <person name="Ovreas L."/>
            <person name="Rohde M."/>
            <person name="Galperin M.Y."/>
            <person name="Jogler C."/>
        </authorList>
    </citation>
    <scope>NUCLEOTIDE SEQUENCE [LARGE SCALE GENOMIC DNA]</scope>
    <source>
        <strain evidence="3 4">Enr8</strain>
    </source>
</reference>
<keyword evidence="1" id="KW-0812">Transmembrane</keyword>
<dbReference type="InterPro" id="IPR012902">
    <property type="entry name" value="N_methyl_site"/>
</dbReference>
<dbReference type="RefSeq" id="WP_146433332.1">
    <property type="nucleotide sequence ID" value="NZ_SJPF01000003.1"/>
</dbReference>
<name>A0A5C5V582_9BACT</name>
<dbReference type="EMBL" id="SJPF01000003">
    <property type="protein sequence ID" value="TWT32892.1"/>
    <property type="molecule type" value="Genomic_DNA"/>
</dbReference>
<dbReference type="SUPFAM" id="SSF54523">
    <property type="entry name" value="Pili subunits"/>
    <property type="match status" value="1"/>
</dbReference>
<evidence type="ECO:0000259" key="2">
    <source>
        <dbReference type="Pfam" id="PF07596"/>
    </source>
</evidence>
<evidence type="ECO:0000256" key="1">
    <source>
        <dbReference type="SAM" id="Phobius"/>
    </source>
</evidence>
<dbReference type="Proteomes" id="UP000318878">
    <property type="component" value="Unassembled WGS sequence"/>
</dbReference>
<protein>
    <submittedName>
        <fullName evidence="3">Putative major pilin subunit</fullName>
    </submittedName>
</protein>
<proteinExistence type="predicted"/>
<dbReference type="Gene3D" id="3.30.700.10">
    <property type="entry name" value="Glycoprotein, Type 4 Pilin"/>
    <property type="match status" value="1"/>
</dbReference>
<dbReference type="InterPro" id="IPR045584">
    <property type="entry name" value="Pilin-like"/>
</dbReference>
<evidence type="ECO:0000313" key="3">
    <source>
        <dbReference type="EMBL" id="TWT32892.1"/>
    </source>
</evidence>
<dbReference type="PANTHER" id="PTHR30093:SF2">
    <property type="entry name" value="TYPE II SECRETION SYSTEM PROTEIN H"/>
    <property type="match status" value="1"/>
</dbReference>
<feature type="domain" description="DUF1559" evidence="2">
    <location>
        <begin position="36"/>
        <end position="320"/>
    </location>
</feature>
<dbReference type="OrthoDB" id="255848at2"/>
<sequence length="368" mass="38494">MSIGFYQRRRGFTLVELLVVIAIIGVLIALLLPAVQQAREAARRISCTNNLKQLGIACHTYADAFKVFPSGAVDPVNRTSDAGVDNAWSWSALILPQIEQDNLYDTMGVTSNSLSIVIDNANPTTPTTASVALKNAMQAKLDAFRCPSDTAGTLPSCRVVKYNGATGTCPASGTTLRGITAMQASTTNYVACAGIFDTQMRANNGVMYAHSKTGFQGMTDGASNTFLVGERAEYQAVGTWIGTGYVRAGGNTATFVTEESSSANSLGTVGVPPNYKRQGQSVPASEIAYNTWAGFSSSHPGGTQFVLGDGAVKFISETIAFSVGATVVSTPISGSGTFDGSVTLGTAAQLGVYQRLGIRNDGLVIGEY</sequence>
<feature type="transmembrane region" description="Helical" evidence="1">
    <location>
        <begin position="12"/>
        <end position="35"/>
    </location>
</feature>